<gene>
    <name evidence="2" type="ORF">ACFOLH_17185</name>
</gene>
<evidence type="ECO:0000313" key="3">
    <source>
        <dbReference type="Proteomes" id="UP001595685"/>
    </source>
</evidence>
<keyword evidence="3" id="KW-1185">Reference proteome</keyword>
<dbReference type="EMBL" id="JBHRWW010000016">
    <property type="protein sequence ID" value="MFC3690083.1"/>
    <property type="molecule type" value="Genomic_DNA"/>
</dbReference>
<proteinExistence type="predicted"/>
<name>A0ABV7WLR2_9MICO</name>
<organism evidence="2 3">
    <name type="scientific">Aquipuribacter hungaricus</name>
    <dbReference type="NCBI Taxonomy" id="545624"/>
    <lineage>
        <taxon>Bacteria</taxon>
        <taxon>Bacillati</taxon>
        <taxon>Actinomycetota</taxon>
        <taxon>Actinomycetes</taxon>
        <taxon>Micrococcales</taxon>
        <taxon>Intrasporangiaceae</taxon>
        <taxon>Aquipuribacter</taxon>
    </lineage>
</organism>
<protein>
    <submittedName>
        <fullName evidence="2">Uncharacterized protein</fullName>
    </submittedName>
</protein>
<reference evidence="3" key="1">
    <citation type="journal article" date="2019" name="Int. J. Syst. Evol. Microbiol.">
        <title>The Global Catalogue of Microorganisms (GCM) 10K type strain sequencing project: providing services to taxonomists for standard genome sequencing and annotation.</title>
        <authorList>
            <consortium name="The Broad Institute Genomics Platform"/>
            <consortium name="The Broad Institute Genome Sequencing Center for Infectious Disease"/>
            <person name="Wu L."/>
            <person name="Ma J."/>
        </authorList>
    </citation>
    <scope>NUCLEOTIDE SEQUENCE [LARGE SCALE GENOMIC DNA]</scope>
    <source>
        <strain evidence="3">NCAIM B.02333</strain>
    </source>
</reference>
<sequence>MTTVQPTAGPDRAAVEALARDVVALVSPGELPLFRATAEAYFADPGRAPAVRGRTDEELGFGVETAVALVGPFALDLVRKVLTSLTEKVGDALAEAVAARLARRVGPATPPTAPGTPDDGGTPGRPEAFDPAQLALVRQVAREEAGRLAVPPEQASRLADAVVATIATRG</sequence>
<evidence type="ECO:0000313" key="2">
    <source>
        <dbReference type="EMBL" id="MFC3690083.1"/>
    </source>
</evidence>
<comment type="caution">
    <text evidence="2">The sequence shown here is derived from an EMBL/GenBank/DDBJ whole genome shotgun (WGS) entry which is preliminary data.</text>
</comment>
<feature type="region of interest" description="Disordered" evidence="1">
    <location>
        <begin position="104"/>
        <end position="132"/>
    </location>
</feature>
<evidence type="ECO:0000256" key="1">
    <source>
        <dbReference type="SAM" id="MobiDB-lite"/>
    </source>
</evidence>
<accession>A0ABV7WLR2</accession>
<dbReference type="Proteomes" id="UP001595685">
    <property type="component" value="Unassembled WGS sequence"/>
</dbReference>
<dbReference type="RefSeq" id="WP_340291307.1">
    <property type="nucleotide sequence ID" value="NZ_JBBEOI010000036.1"/>
</dbReference>